<dbReference type="EMBL" id="JXLP01000002">
    <property type="protein sequence ID" value="KIL79908.1"/>
    <property type="molecule type" value="Genomic_DNA"/>
</dbReference>
<gene>
    <name evidence="3" type="ORF">SD77_2362</name>
</gene>
<comment type="caution">
    <text evidence="3">The sequence shown here is derived from an EMBL/GenBank/DDBJ whole genome shotgun (WGS) entry which is preliminary data.</text>
</comment>
<evidence type="ECO:0000313" key="4">
    <source>
        <dbReference type="Proteomes" id="UP000031982"/>
    </source>
</evidence>
<dbReference type="InterPro" id="IPR011042">
    <property type="entry name" value="6-blade_b-propeller_TolB-like"/>
</dbReference>
<dbReference type="SUPFAM" id="SSF50952">
    <property type="entry name" value="Soluble quinoprotein glucose dehydrogenase"/>
    <property type="match status" value="1"/>
</dbReference>
<dbReference type="Pfam" id="PF07995">
    <property type="entry name" value="GSDH"/>
    <property type="match status" value="1"/>
</dbReference>
<dbReference type="PANTHER" id="PTHR19328">
    <property type="entry name" value="HEDGEHOG-INTERACTING PROTEIN"/>
    <property type="match status" value="1"/>
</dbReference>
<feature type="chain" id="PRO_5045242083" evidence="1">
    <location>
        <begin position="18"/>
        <end position="354"/>
    </location>
</feature>
<accession>A0ABR5B049</accession>
<name>A0ABR5B049_BACBA</name>
<dbReference type="Gene3D" id="2.120.10.30">
    <property type="entry name" value="TolB, C-terminal domain"/>
    <property type="match status" value="1"/>
</dbReference>
<protein>
    <submittedName>
        <fullName evidence="3">PQQ-dependent oxidoreductase, gdhB family</fullName>
    </submittedName>
</protein>
<dbReference type="RefSeq" id="WP_041113322.1">
    <property type="nucleotide sequence ID" value="NZ_JARTHD010000004.1"/>
</dbReference>
<feature type="signal peptide" evidence="1">
    <location>
        <begin position="1"/>
        <end position="17"/>
    </location>
</feature>
<dbReference type="InterPro" id="IPR012938">
    <property type="entry name" value="Glc/Sorbosone_DH"/>
</dbReference>
<dbReference type="InterPro" id="IPR011041">
    <property type="entry name" value="Quinoprot_gluc/sorb_DH_b-prop"/>
</dbReference>
<dbReference type="Proteomes" id="UP000031982">
    <property type="component" value="Unassembled WGS sequence"/>
</dbReference>
<sequence length="354" mass="38643">MKKGLLAAVLLFSGCSASDQTDSSETAPASSSSQTKVAADNLEVPWTIAKQDESFFITERKGTIIQIDGDGKKKRMELQLNEPVLHEGEGGLLGFVLDDDFSKNKLAYAYHTYLKKGKIMNRIVQIKKQPDIWRETKELLADIPGGPIHNGGRLAIGPDGKLFATAGDAGVKESAQDKQQLAGKILRLNVDGSVPEDNPFNGSYVFSYGHRNPQGMAWDTDGTMYAAEHGQSAHDEINRIEAGKNYGWPLIEGEEHKAGMEAPLIHSGEETWAPSGIAYSNGRLFIATLRGEKLLSLDLQQKELTVPLENAGRLRDVYVNGKYVYVATNNTDGRGTPSEEDDRLLILPNDAASK</sequence>
<evidence type="ECO:0000256" key="1">
    <source>
        <dbReference type="SAM" id="SignalP"/>
    </source>
</evidence>
<organism evidence="3 4">
    <name type="scientific">Bacillus badius</name>
    <dbReference type="NCBI Taxonomy" id="1455"/>
    <lineage>
        <taxon>Bacteria</taxon>
        <taxon>Bacillati</taxon>
        <taxon>Bacillota</taxon>
        <taxon>Bacilli</taxon>
        <taxon>Bacillales</taxon>
        <taxon>Bacillaceae</taxon>
        <taxon>Pseudobacillus</taxon>
    </lineage>
</organism>
<keyword evidence="4" id="KW-1185">Reference proteome</keyword>
<keyword evidence="1" id="KW-0732">Signal</keyword>
<feature type="domain" description="Glucose/Sorbosone dehydrogenase" evidence="2">
    <location>
        <begin position="42"/>
        <end position="334"/>
    </location>
</feature>
<evidence type="ECO:0000313" key="3">
    <source>
        <dbReference type="EMBL" id="KIL79908.1"/>
    </source>
</evidence>
<evidence type="ECO:0000259" key="2">
    <source>
        <dbReference type="Pfam" id="PF07995"/>
    </source>
</evidence>
<dbReference type="PANTHER" id="PTHR19328:SF13">
    <property type="entry name" value="HIPL1 PROTEIN"/>
    <property type="match status" value="1"/>
</dbReference>
<dbReference type="PROSITE" id="PS51257">
    <property type="entry name" value="PROKAR_LIPOPROTEIN"/>
    <property type="match status" value="1"/>
</dbReference>
<proteinExistence type="predicted"/>
<reference evidence="3 4" key="1">
    <citation type="submission" date="2015-01" db="EMBL/GenBank/DDBJ databases">
        <title>Genome Assembly of Bacillus badius MTCC 1458.</title>
        <authorList>
            <person name="Verma A."/>
            <person name="Khatri I."/>
            <person name="Mual P."/>
            <person name="Subramanian S."/>
            <person name="Krishnamurthi S."/>
        </authorList>
    </citation>
    <scope>NUCLEOTIDE SEQUENCE [LARGE SCALE GENOMIC DNA]</scope>
    <source>
        <strain evidence="3 4">MTCC 1458</strain>
    </source>
</reference>